<evidence type="ECO:0000256" key="4">
    <source>
        <dbReference type="PROSITE-ProRule" id="PRU00035"/>
    </source>
</evidence>
<evidence type="ECO:0000313" key="8">
    <source>
        <dbReference type="Proteomes" id="UP001642540"/>
    </source>
</evidence>
<proteinExistence type="predicted"/>
<dbReference type="Gene3D" id="1.20.920.10">
    <property type="entry name" value="Bromodomain-like"/>
    <property type="match status" value="1"/>
</dbReference>
<organism evidence="7 8">
    <name type="scientific">Orchesella dallaii</name>
    <dbReference type="NCBI Taxonomy" id="48710"/>
    <lineage>
        <taxon>Eukaryota</taxon>
        <taxon>Metazoa</taxon>
        <taxon>Ecdysozoa</taxon>
        <taxon>Arthropoda</taxon>
        <taxon>Hexapoda</taxon>
        <taxon>Collembola</taxon>
        <taxon>Entomobryomorpha</taxon>
        <taxon>Entomobryoidea</taxon>
        <taxon>Orchesellidae</taxon>
        <taxon>Orchesellinae</taxon>
        <taxon>Orchesella</taxon>
    </lineage>
</organism>
<protein>
    <recommendedName>
        <fullName evidence="6">Bromo domain-containing protein</fullName>
    </recommendedName>
</protein>
<name>A0ABP1PV58_9HEXA</name>
<dbReference type="Pfam" id="PF00439">
    <property type="entry name" value="Bromodomain"/>
    <property type="match status" value="1"/>
</dbReference>
<evidence type="ECO:0000256" key="2">
    <source>
        <dbReference type="ARBA" id="ARBA00023117"/>
    </source>
</evidence>
<evidence type="ECO:0000256" key="3">
    <source>
        <dbReference type="ARBA" id="ARBA00023315"/>
    </source>
</evidence>
<dbReference type="PRINTS" id="PR00503">
    <property type="entry name" value="BROMODOMAIN"/>
</dbReference>
<keyword evidence="1" id="KW-0808">Transferase</keyword>
<dbReference type="InterPro" id="IPR036427">
    <property type="entry name" value="Bromodomain-like_sf"/>
</dbReference>
<evidence type="ECO:0000313" key="7">
    <source>
        <dbReference type="EMBL" id="CAL8078691.1"/>
    </source>
</evidence>
<dbReference type="SUPFAM" id="SSF47370">
    <property type="entry name" value="Bromodomain"/>
    <property type="match status" value="1"/>
</dbReference>
<dbReference type="EMBL" id="CAXLJM020000013">
    <property type="protein sequence ID" value="CAL8078691.1"/>
    <property type="molecule type" value="Genomic_DNA"/>
</dbReference>
<dbReference type="InterPro" id="IPR001487">
    <property type="entry name" value="Bromodomain"/>
</dbReference>
<dbReference type="CDD" id="cd05509">
    <property type="entry name" value="Bromo_gcn5_like"/>
    <property type="match status" value="1"/>
</dbReference>
<evidence type="ECO:0000256" key="5">
    <source>
        <dbReference type="SAM" id="SignalP"/>
    </source>
</evidence>
<feature type="domain" description="Bromo" evidence="6">
    <location>
        <begin position="136"/>
        <end position="206"/>
    </location>
</feature>
<evidence type="ECO:0000259" key="6">
    <source>
        <dbReference type="PROSITE" id="PS50014"/>
    </source>
</evidence>
<feature type="signal peptide" evidence="5">
    <location>
        <begin position="1"/>
        <end position="20"/>
    </location>
</feature>
<dbReference type="PANTHER" id="PTHR45750">
    <property type="entry name" value="GH11602P"/>
    <property type="match status" value="1"/>
</dbReference>
<dbReference type="PROSITE" id="PS50014">
    <property type="entry name" value="BROMODOMAIN_2"/>
    <property type="match status" value="1"/>
</dbReference>
<dbReference type="PROSITE" id="PS00633">
    <property type="entry name" value="BROMODOMAIN_1"/>
    <property type="match status" value="1"/>
</dbReference>
<reference evidence="7 8" key="1">
    <citation type="submission" date="2024-08" db="EMBL/GenBank/DDBJ databases">
        <authorList>
            <person name="Cucini C."/>
            <person name="Frati F."/>
        </authorList>
    </citation>
    <scope>NUCLEOTIDE SEQUENCE [LARGE SCALE GENOMIC DNA]</scope>
</reference>
<dbReference type="InterPro" id="IPR037800">
    <property type="entry name" value="GCN5"/>
</dbReference>
<keyword evidence="3" id="KW-0012">Acyltransferase</keyword>
<sequence>MFIILCICFFVGYFKKQGFSMDITITNSMYSGFIKEYEGGTLMHCELHPCITYTSFTTVVSRQKQITRKIVERKYEELNSLVMPSIERKRTDGQRLKDLPGLDKASAICGIEIPVLKQEDEPNISGVFKSILNQVKNHHASWPFAKPVDKKEVPDYYDYIQFPMDLQTMTDRLKRGYYIHKKLFIGDMIRIFTNCRTYNTQETEYYRCANLLEKFFNDKLKERGLVDK</sequence>
<dbReference type="Gene3D" id="3.40.630.30">
    <property type="match status" value="1"/>
</dbReference>
<evidence type="ECO:0000256" key="1">
    <source>
        <dbReference type="ARBA" id="ARBA00022679"/>
    </source>
</evidence>
<dbReference type="InterPro" id="IPR018359">
    <property type="entry name" value="Bromodomain_CS"/>
</dbReference>
<gene>
    <name evidence="7" type="ORF">ODALV1_LOCUS4166</name>
</gene>
<keyword evidence="2 4" id="KW-0103">Bromodomain</keyword>
<dbReference type="PANTHER" id="PTHR45750:SF3">
    <property type="entry name" value="HISTONE ACETYLTRANSFERASE"/>
    <property type="match status" value="1"/>
</dbReference>
<feature type="chain" id="PRO_5045236329" description="Bromo domain-containing protein" evidence="5">
    <location>
        <begin position="21"/>
        <end position="228"/>
    </location>
</feature>
<keyword evidence="5" id="KW-0732">Signal</keyword>
<dbReference type="SMART" id="SM00297">
    <property type="entry name" value="BROMO"/>
    <property type="match status" value="1"/>
</dbReference>
<comment type="caution">
    <text evidence="7">The sequence shown here is derived from an EMBL/GenBank/DDBJ whole genome shotgun (WGS) entry which is preliminary data.</text>
</comment>
<keyword evidence="8" id="KW-1185">Reference proteome</keyword>
<accession>A0ABP1PV58</accession>
<dbReference type="Proteomes" id="UP001642540">
    <property type="component" value="Unassembled WGS sequence"/>
</dbReference>